<protein>
    <recommendedName>
        <fullName evidence="5">Transposase</fullName>
    </recommendedName>
</protein>
<dbReference type="EMBL" id="OCYS01000012">
    <property type="protein sequence ID" value="SON78821.1"/>
    <property type="molecule type" value="Genomic_DNA"/>
</dbReference>
<reference evidence="3 4" key="1">
    <citation type="submission" date="2017-10" db="EMBL/GenBank/DDBJ databases">
        <authorList>
            <person name="Regsiter A."/>
            <person name="William W."/>
        </authorList>
    </citation>
    <scope>NUCLEOTIDE SEQUENCE [LARGE SCALE GENOMIC DNA]</scope>
    <source>
        <strain evidence="1 4">CFBP6984</strain>
        <strain evidence="2 3">CFBP7430</strain>
    </source>
</reference>
<name>A0AB38DVG4_XANCH</name>
<evidence type="ECO:0000313" key="4">
    <source>
        <dbReference type="Proteomes" id="UP000234181"/>
    </source>
</evidence>
<accession>A0AB38DVG4</accession>
<organism evidence="2 3">
    <name type="scientific">Xanthomonas campestris pv. phaseoli</name>
    <dbReference type="NCBI Taxonomy" id="317013"/>
    <lineage>
        <taxon>Bacteria</taxon>
        <taxon>Pseudomonadati</taxon>
        <taxon>Pseudomonadota</taxon>
        <taxon>Gammaproteobacteria</taxon>
        <taxon>Lysobacterales</taxon>
        <taxon>Lysobacteraceae</taxon>
        <taxon>Xanthomonas</taxon>
    </lineage>
</organism>
<comment type="caution">
    <text evidence="2">The sequence shown here is derived from an EMBL/GenBank/DDBJ whole genome shotgun (WGS) entry which is preliminary data.</text>
</comment>
<evidence type="ECO:0000313" key="3">
    <source>
        <dbReference type="Proteomes" id="UP000234166"/>
    </source>
</evidence>
<evidence type="ECO:0008006" key="5">
    <source>
        <dbReference type="Google" id="ProtNLM"/>
    </source>
</evidence>
<evidence type="ECO:0000313" key="1">
    <source>
        <dbReference type="EMBL" id="SON76119.1"/>
    </source>
</evidence>
<proteinExistence type="predicted"/>
<dbReference type="AlphaFoldDB" id="A0AB38DVG4"/>
<sequence>MAGVINAHPVTTFEQRSDWLCALIEQLQLSLTHPVMPLHHAGR</sequence>
<evidence type="ECO:0000313" key="2">
    <source>
        <dbReference type="EMBL" id="SON78821.1"/>
    </source>
</evidence>
<dbReference type="Proteomes" id="UP000234181">
    <property type="component" value="Unassembled WGS sequence"/>
</dbReference>
<dbReference type="Proteomes" id="UP000234166">
    <property type="component" value="Unassembled WGS sequence"/>
</dbReference>
<dbReference type="EMBL" id="OCYT01000016">
    <property type="protein sequence ID" value="SON76119.1"/>
    <property type="molecule type" value="Genomic_DNA"/>
</dbReference>
<keyword evidence="4" id="KW-1185">Reference proteome</keyword>
<gene>
    <name evidence="1" type="ORF">XAP6984_1120042</name>
    <name evidence="2" type="ORF">XAP7430_1090042</name>
</gene>